<dbReference type="InterPro" id="IPR035897">
    <property type="entry name" value="Toll_tir_struct_dom_sf"/>
</dbReference>
<dbReference type="SMART" id="SM00255">
    <property type="entry name" value="TIR"/>
    <property type="match status" value="1"/>
</dbReference>
<evidence type="ECO:0000256" key="2">
    <source>
        <dbReference type="ARBA" id="ARBA00022737"/>
    </source>
</evidence>
<dbReference type="GO" id="GO:0007165">
    <property type="term" value="P:signal transduction"/>
    <property type="evidence" value="ECO:0007669"/>
    <property type="project" value="InterPro"/>
</dbReference>
<sequence>MWGGSCPISMSPPTEKYDVFLSFRGEDTRDNFISHLSAELCRKNIKTFIDYRLDRGKEISPALYREIEQSMIYVIILSEHYASSTWCMDELTKILECKQIYGRDVIPVFYKVDPSNVRNQRESFEEAFIEHQQRFRDKVDTWKDALTQVAGLSGWDSQVTGPEHTLVTDIVEEILKKKKNRHRFLSNCEGTIGMDKHIEQIKSLLHLESPAVRIIGIWGMGGIGKTEIARAIYHRFATQFNSSSMILNVEQEIKRVGLSNIHNKYISELLEEDKLSSKLQCSYVQRLRQTKVLLVLDDVNTSNLTIKHSNFGQGSRIIMTSRDKHVLKNAISDEIYEVKEMCFQDSVQLFSLNAFKQNYPIKAYVDLSEKLVLNHAKRVPLVLKNLGLLLHGRTRDAWESELQKLQEFPDEDTFKVLKLSYDSLDDRQKNMFLDIACFYTGHLVNDVARTLDSCGFSADIGMDVLKDKGLIFISEGRIGMHYLIQKMGHEIVRWECVDDPRNRTRLWNPEEIYHVLKNKGTNAIRCIFLDVCKINKVQVHGKTFKKMSNLRIIQFYKPSGFWNDDSNVILPESLKSLPHTLVFLRWDNFSLKSLPLKFCPKNLVKLDMRGSNLEQLWEGDQDQVLPKLKRLDLSYSRKLTRVPDLSLCPNIEQIILSGCVRLVDIYSSSFLNKLNFLCLHDCVELRSLNLRRDGLSRSSGLVVLYGCVRLELVVLVESLYFLF</sequence>
<proteinExistence type="predicted"/>
<dbReference type="PANTHER" id="PTHR11017:SF568">
    <property type="entry name" value="ADP-RIBOSYL CYCLASE_CYCLIC ADP-RIBOSE HYDROLASE"/>
    <property type="match status" value="1"/>
</dbReference>
<dbReference type="Pfam" id="PF00931">
    <property type="entry name" value="NB-ARC"/>
    <property type="match status" value="1"/>
</dbReference>
<dbReference type="PRINTS" id="PR00364">
    <property type="entry name" value="DISEASERSIST"/>
</dbReference>
<dbReference type="SUPFAM" id="SSF52200">
    <property type="entry name" value="Toll/Interleukin receptor TIR domain"/>
    <property type="match status" value="1"/>
</dbReference>
<evidence type="ECO:0000259" key="5">
    <source>
        <dbReference type="PROSITE" id="PS50104"/>
    </source>
</evidence>
<evidence type="ECO:0000256" key="3">
    <source>
        <dbReference type="ARBA" id="ARBA00022821"/>
    </source>
</evidence>
<dbReference type="InterPro" id="IPR011713">
    <property type="entry name" value="Leu-rich_rpt_3"/>
</dbReference>
<keyword evidence="1" id="KW-0433">Leucine-rich repeat</keyword>
<dbReference type="Gene3D" id="3.80.10.10">
    <property type="entry name" value="Ribonuclease Inhibitor"/>
    <property type="match status" value="1"/>
</dbReference>
<dbReference type="SUPFAM" id="SSF46785">
    <property type="entry name" value="Winged helix' DNA-binding domain"/>
    <property type="match status" value="1"/>
</dbReference>
<dbReference type="InterPro" id="IPR044974">
    <property type="entry name" value="Disease_R_plants"/>
</dbReference>
<dbReference type="PANTHER" id="PTHR11017">
    <property type="entry name" value="LEUCINE-RICH REPEAT-CONTAINING PROTEIN"/>
    <property type="match status" value="1"/>
</dbReference>
<dbReference type="InterPro" id="IPR003593">
    <property type="entry name" value="AAA+_ATPase"/>
</dbReference>
<keyword evidence="2" id="KW-0677">Repeat</keyword>
<dbReference type="GO" id="GO:0003677">
    <property type="term" value="F:DNA binding"/>
    <property type="evidence" value="ECO:0007669"/>
    <property type="project" value="UniProtKB-KW"/>
</dbReference>
<dbReference type="Gene3D" id="3.40.50.300">
    <property type="entry name" value="P-loop containing nucleotide triphosphate hydrolases"/>
    <property type="match status" value="1"/>
</dbReference>
<protein>
    <submittedName>
        <fullName evidence="6">Putative TIR domain, winged helix-turn-helix DNA-binding domain-containing protein</fullName>
    </submittedName>
</protein>
<dbReference type="InterPro" id="IPR000157">
    <property type="entry name" value="TIR_dom"/>
</dbReference>
<dbReference type="InterPro" id="IPR036390">
    <property type="entry name" value="WH_DNA-bd_sf"/>
</dbReference>
<evidence type="ECO:0000256" key="4">
    <source>
        <dbReference type="ARBA" id="ARBA00023027"/>
    </source>
</evidence>
<dbReference type="Gene3D" id="3.40.50.10140">
    <property type="entry name" value="Toll/interleukin-1 receptor homology (TIR) domain"/>
    <property type="match status" value="1"/>
</dbReference>
<dbReference type="SUPFAM" id="SSF52540">
    <property type="entry name" value="P-loop containing nucleoside triphosphate hydrolases"/>
    <property type="match status" value="1"/>
</dbReference>
<organism evidence="6 7">
    <name type="scientific">Medicago truncatula</name>
    <name type="common">Barrel medic</name>
    <name type="synonym">Medicago tribuloides</name>
    <dbReference type="NCBI Taxonomy" id="3880"/>
    <lineage>
        <taxon>Eukaryota</taxon>
        <taxon>Viridiplantae</taxon>
        <taxon>Streptophyta</taxon>
        <taxon>Embryophyta</taxon>
        <taxon>Tracheophyta</taxon>
        <taxon>Spermatophyta</taxon>
        <taxon>Magnoliopsida</taxon>
        <taxon>eudicotyledons</taxon>
        <taxon>Gunneridae</taxon>
        <taxon>Pentapetalae</taxon>
        <taxon>rosids</taxon>
        <taxon>fabids</taxon>
        <taxon>Fabales</taxon>
        <taxon>Fabaceae</taxon>
        <taxon>Papilionoideae</taxon>
        <taxon>50 kb inversion clade</taxon>
        <taxon>NPAAA clade</taxon>
        <taxon>Hologalegina</taxon>
        <taxon>IRL clade</taxon>
        <taxon>Trifolieae</taxon>
        <taxon>Medicago</taxon>
    </lineage>
</organism>
<name>A0A396IQL2_MEDTR</name>
<gene>
    <name evidence="6" type="ORF">MtrunA17_Chr3g0104861</name>
</gene>
<dbReference type="InterPro" id="IPR027417">
    <property type="entry name" value="P-loop_NTPase"/>
</dbReference>
<dbReference type="Proteomes" id="UP000265566">
    <property type="component" value="Chromosome 3"/>
</dbReference>
<dbReference type="GO" id="GO:0043531">
    <property type="term" value="F:ADP binding"/>
    <property type="evidence" value="ECO:0007669"/>
    <property type="project" value="InterPro"/>
</dbReference>
<dbReference type="InterPro" id="IPR058192">
    <property type="entry name" value="WHD_ROQ1-like"/>
</dbReference>
<dbReference type="EMBL" id="PSQE01000003">
    <property type="protein sequence ID" value="RHN67640.1"/>
    <property type="molecule type" value="Genomic_DNA"/>
</dbReference>
<dbReference type="Pfam" id="PF07725">
    <property type="entry name" value="LRR_3"/>
    <property type="match status" value="1"/>
</dbReference>
<dbReference type="Pfam" id="PF01582">
    <property type="entry name" value="TIR"/>
    <property type="match status" value="1"/>
</dbReference>
<dbReference type="GO" id="GO:0006952">
    <property type="term" value="P:defense response"/>
    <property type="evidence" value="ECO:0007669"/>
    <property type="project" value="UniProtKB-KW"/>
</dbReference>
<dbReference type="AlphaFoldDB" id="A0A396IQL2"/>
<dbReference type="InterPro" id="IPR002182">
    <property type="entry name" value="NB-ARC"/>
</dbReference>
<dbReference type="PROSITE" id="PS50104">
    <property type="entry name" value="TIR"/>
    <property type="match status" value="1"/>
</dbReference>
<comment type="caution">
    <text evidence="6">The sequence shown here is derived from an EMBL/GenBank/DDBJ whole genome shotgun (WGS) entry which is preliminary data.</text>
</comment>
<evidence type="ECO:0000313" key="7">
    <source>
        <dbReference type="Proteomes" id="UP000265566"/>
    </source>
</evidence>
<accession>A0A396IQL2</accession>
<dbReference type="SMART" id="SM00382">
    <property type="entry name" value="AAA"/>
    <property type="match status" value="1"/>
</dbReference>
<evidence type="ECO:0000256" key="1">
    <source>
        <dbReference type="ARBA" id="ARBA00022614"/>
    </source>
</evidence>
<dbReference type="InterPro" id="IPR032675">
    <property type="entry name" value="LRR_dom_sf"/>
</dbReference>
<evidence type="ECO:0000313" key="6">
    <source>
        <dbReference type="EMBL" id="RHN67640.1"/>
    </source>
</evidence>
<dbReference type="Gramene" id="rna15848">
    <property type="protein sequence ID" value="RHN67640.1"/>
    <property type="gene ID" value="gene15848"/>
</dbReference>
<dbReference type="Gene3D" id="1.10.8.430">
    <property type="entry name" value="Helical domain of apoptotic protease-activating factors"/>
    <property type="match status" value="1"/>
</dbReference>
<keyword evidence="3" id="KW-0611">Plant defense</keyword>
<keyword evidence="4" id="KW-0520">NAD</keyword>
<reference evidence="7" key="1">
    <citation type="journal article" date="2018" name="Nat. Plants">
        <title>Whole-genome landscape of Medicago truncatula symbiotic genes.</title>
        <authorList>
            <person name="Pecrix Y."/>
            <person name="Staton S.E."/>
            <person name="Sallet E."/>
            <person name="Lelandais-Briere C."/>
            <person name="Moreau S."/>
            <person name="Carrere S."/>
            <person name="Blein T."/>
            <person name="Jardinaud M.F."/>
            <person name="Latrasse D."/>
            <person name="Zouine M."/>
            <person name="Zahm M."/>
            <person name="Kreplak J."/>
            <person name="Mayjonade B."/>
            <person name="Satge C."/>
            <person name="Perez M."/>
            <person name="Cauet S."/>
            <person name="Marande W."/>
            <person name="Chantry-Darmon C."/>
            <person name="Lopez-Roques C."/>
            <person name="Bouchez O."/>
            <person name="Berard A."/>
            <person name="Debelle F."/>
            <person name="Munos S."/>
            <person name="Bendahmane A."/>
            <person name="Berges H."/>
            <person name="Niebel A."/>
            <person name="Buitink J."/>
            <person name="Frugier F."/>
            <person name="Benhamed M."/>
            <person name="Crespi M."/>
            <person name="Gouzy J."/>
            <person name="Gamas P."/>
        </authorList>
    </citation>
    <scope>NUCLEOTIDE SEQUENCE [LARGE SCALE GENOMIC DNA]</scope>
    <source>
        <strain evidence="7">cv. Jemalong A17</strain>
    </source>
</reference>
<feature type="domain" description="TIR" evidence="5">
    <location>
        <begin position="15"/>
        <end position="178"/>
    </location>
</feature>
<dbReference type="InterPro" id="IPR042197">
    <property type="entry name" value="Apaf_helical"/>
</dbReference>
<dbReference type="FunFam" id="3.40.50.10140:FF:000007">
    <property type="entry name" value="Disease resistance protein (TIR-NBS-LRR class)"/>
    <property type="match status" value="1"/>
</dbReference>
<dbReference type="Pfam" id="PF23282">
    <property type="entry name" value="WHD_ROQ1"/>
    <property type="match status" value="1"/>
</dbReference>
<dbReference type="SUPFAM" id="SSF52058">
    <property type="entry name" value="L domain-like"/>
    <property type="match status" value="1"/>
</dbReference>
<keyword evidence="6" id="KW-0238">DNA-binding</keyword>